<dbReference type="InterPro" id="IPR019921">
    <property type="entry name" value="Lucif-like_OxRdtase_Rv2161c"/>
</dbReference>
<dbReference type="InterPro" id="IPR051260">
    <property type="entry name" value="Diverse_substr_monoxygenases"/>
</dbReference>
<organism evidence="2 3">
    <name type="scientific">Nocardia tengchongensis</name>
    <dbReference type="NCBI Taxonomy" id="2055889"/>
    <lineage>
        <taxon>Bacteria</taxon>
        <taxon>Bacillati</taxon>
        <taxon>Actinomycetota</taxon>
        <taxon>Actinomycetes</taxon>
        <taxon>Mycobacteriales</taxon>
        <taxon>Nocardiaceae</taxon>
        <taxon>Nocardia</taxon>
    </lineage>
</organism>
<dbReference type="EMBL" id="CP074371">
    <property type="protein sequence ID" value="QVI19731.1"/>
    <property type="molecule type" value="Genomic_DNA"/>
</dbReference>
<evidence type="ECO:0000313" key="3">
    <source>
        <dbReference type="Proteomes" id="UP000683310"/>
    </source>
</evidence>
<dbReference type="RefSeq" id="WP_213555763.1">
    <property type="nucleotide sequence ID" value="NZ_JBHZDI010000207.1"/>
</dbReference>
<dbReference type="Proteomes" id="UP000683310">
    <property type="component" value="Chromosome"/>
</dbReference>
<evidence type="ECO:0000313" key="2">
    <source>
        <dbReference type="EMBL" id="QVI19731.1"/>
    </source>
</evidence>
<dbReference type="SUPFAM" id="SSF51679">
    <property type="entry name" value="Bacterial luciferase-like"/>
    <property type="match status" value="1"/>
</dbReference>
<dbReference type="Gene3D" id="3.20.20.30">
    <property type="entry name" value="Luciferase-like domain"/>
    <property type="match status" value="1"/>
</dbReference>
<gene>
    <name evidence="2" type="ORF">KHQ06_25715</name>
</gene>
<accession>A0ABX8CID2</accession>
<dbReference type="Pfam" id="PF00296">
    <property type="entry name" value="Bac_luciferase"/>
    <property type="match status" value="1"/>
</dbReference>
<sequence length="293" mass="31518">MRFHFTEAAGDPAHWLPLARAVEDAGFTGICLADSLAYPSESDATYPYTDDGNREFLRGKAFIEPLVLAAALTAATTRLHVTPFVLKLPVRPPVLVAKQAASIAALSGNRLSLGVGISPWPQDFTMMGVPLPHRGRRLDECIDIVRGLCGGGPFQHHGEFYDIPEIEINPVPTQPLPILLGGHSDAALRRSVIRGDGWMSAGASPADLDTMLAKLSTLRRELAPDKTFRTFAVSRDAFTPAGIVRLAQSGVTDAIIGFRGLHEPGPDHRTLDERIEQIQKFAATVIAETGTAA</sequence>
<dbReference type="PANTHER" id="PTHR30011:SF32">
    <property type="entry name" value="CONSERVED PROTEIN"/>
    <property type="match status" value="1"/>
</dbReference>
<feature type="domain" description="Luciferase-like" evidence="1">
    <location>
        <begin position="9"/>
        <end position="221"/>
    </location>
</feature>
<protein>
    <submittedName>
        <fullName evidence="2">TIGR03619 family F420-dependent LLM class oxidoreductase</fullName>
        <ecNumber evidence="2">1.-.-.-</ecNumber>
    </submittedName>
</protein>
<dbReference type="NCBIfam" id="TIGR03619">
    <property type="entry name" value="F420_Rv2161c"/>
    <property type="match status" value="1"/>
</dbReference>
<reference evidence="2 3" key="1">
    <citation type="submission" date="2021-04" db="EMBL/GenBank/DDBJ databases">
        <title>Nocardia tengchongensis.</title>
        <authorList>
            <person name="Zhuang k."/>
            <person name="Ran Y."/>
            <person name="Li W."/>
        </authorList>
    </citation>
    <scope>NUCLEOTIDE SEQUENCE [LARGE SCALE GENOMIC DNA]</scope>
    <source>
        <strain evidence="2 3">CFH S0057</strain>
    </source>
</reference>
<proteinExistence type="predicted"/>
<dbReference type="PANTHER" id="PTHR30011">
    <property type="entry name" value="ALKANESULFONATE MONOOXYGENASE-RELATED"/>
    <property type="match status" value="1"/>
</dbReference>
<evidence type="ECO:0000259" key="1">
    <source>
        <dbReference type="Pfam" id="PF00296"/>
    </source>
</evidence>
<keyword evidence="2" id="KW-0560">Oxidoreductase</keyword>
<dbReference type="EC" id="1.-.-.-" evidence="2"/>
<name>A0ABX8CID2_9NOCA</name>
<dbReference type="InterPro" id="IPR011251">
    <property type="entry name" value="Luciferase-like_dom"/>
</dbReference>
<dbReference type="GO" id="GO:0016491">
    <property type="term" value="F:oxidoreductase activity"/>
    <property type="evidence" value="ECO:0007669"/>
    <property type="project" value="UniProtKB-KW"/>
</dbReference>
<keyword evidence="3" id="KW-1185">Reference proteome</keyword>
<dbReference type="InterPro" id="IPR036661">
    <property type="entry name" value="Luciferase-like_sf"/>
</dbReference>